<dbReference type="RefSeq" id="XP_040628924.1">
    <property type="nucleotide sequence ID" value="XM_040770197.1"/>
</dbReference>
<feature type="region of interest" description="Disordered" evidence="7">
    <location>
        <begin position="974"/>
        <end position="1086"/>
    </location>
</feature>
<evidence type="ECO:0000256" key="2">
    <source>
        <dbReference type="ARBA" id="ARBA00022618"/>
    </source>
</evidence>
<feature type="region of interest" description="Disordered" evidence="7">
    <location>
        <begin position="107"/>
        <end position="129"/>
    </location>
</feature>
<keyword evidence="5" id="KW-0131">Cell cycle</keyword>
<dbReference type="GO" id="GO:0034399">
    <property type="term" value="C:nuclear periphery"/>
    <property type="evidence" value="ECO:0007669"/>
    <property type="project" value="TreeGrafter"/>
</dbReference>
<evidence type="ECO:0000313" key="10">
    <source>
        <dbReference type="Proteomes" id="UP000030653"/>
    </source>
</evidence>
<keyword evidence="6" id="KW-0175">Coiled coil</keyword>
<dbReference type="HOGENOM" id="CLU_276344_0_0_1"/>
<dbReference type="EMBL" id="JH795863">
    <property type="protein sequence ID" value="EJU02027.1"/>
    <property type="molecule type" value="Genomic_DNA"/>
</dbReference>
<dbReference type="Pfam" id="PF12894">
    <property type="entry name" value="ANAPC4_WD40"/>
    <property type="match status" value="1"/>
</dbReference>
<protein>
    <recommendedName>
        <fullName evidence="1">Anaphase-promoting complex subunit 4</fullName>
    </recommendedName>
</protein>
<name>M5G829_DACPD</name>
<feature type="compositionally biased region" description="Polar residues" evidence="7">
    <location>
        <begin position="1060"/>
        <end position="1069"/>
    </location>
</feature>
<feature type="compositionally biased region" description="Polar residues" evidence="7">
    <location>
        <begin position="1000"/>
        <end position="1035"/>
    </location>
</feature>
<evidence type="ECO:0000256" key="6">
    <source>
        <dbReference type="SAM" id="Coils"/>
    </source>
</evidence>
<dbReference type="GO" id="GO:0070979">
    <property type="term" value="P:protein K11-linked ubiquitination"/>
    <property type="evidence" value="ECO:0007669"/>
    <property type="project" value="TreeGrafter"/>
</dbReference>
<dbReference type="GO" id="GO:0051301">
    <property type="term" value="P:cell division"/>
    <property type="evidence" value="ECO:0007669"/>
    <property type="project" value="UniProtKB-KW"/>
</dbReference>
<dbReference type="STRING" id="1858805.M5G829"/>
<proteinExistence type="predicted"/>
<feature type="region of interest" description="Disordered" evidence="7">
    <location>
        <begin position="1117"/>
        <end position="1152"/>
    </location>
</feature>
<dbReference type="GO" id="GO:0005680">
    <property type="term" value="C:anaphase-promoting complex"/>
    <property type="evidence" value="ECO:0007669"/>
    <property type="project" value="InterPro"/>
</dbReference>
<reference evidence="9 10" key="1">
    <citation type="journal article" date="2012" name="Science">
        <title>The Paleozoic origin of enzymatic lignin decomposition reconstructed from 31 fungal genomes.</title>
        <authorList>
            <person name="Floudas D."/>
            <person name="Binder M."/>
            <person name="Riley R."/>
            <person name="Barry K."/>
            <person name="Blanchette R.A."/>
            <person name="Henrissat B."/>
            <person name="Martinez A.T."/>
            <person name="Otillar R."/>
            <person name="Spatafora J.W."/>
            <person name="Yadav J.S."/>
            <person name="Aerts A."/>
            <person name="Benoit I."/>
            <person name="Boyd A."/>
            <person name="Carlson A."/>
            <person name="Copeland A."/>
            <person name="Coutinho P.M."/>
            <person name="de Vries R.P."/>
            <person name="Ferreira P."/>
            <person name="Findley K."/>
            <person name="Foster B."/>
            <person name="Gaskell J."/>
            <person name="Glotzer D."/>
            <person name="Gorecki P."/>
            <person name="Heitman J."/>
            <person name="Hesse C."/>
            <person name="Hori C."/>
            <person name="Igarashi K."/>
            <person name="Jurgens J.A."/>
            <person name="Kallen N."/>
            <person name="Kersten P."/>
            <person name="Kohler A."/>
            <person name="Kuees U."/>
            <person name="Kumar T.K.A."/>
            <person name="Kuo A."/>
            <person name="LaButti K."/>
            <person name="Larrondo L.F."/>
            <person name="Lindquist E."/>
            <person name="Ling A."/>
            <person name="Lombard V."/>
            <person name="Lucas S."/>
            <person name="Lundell T."/>
            <person name="Martin R."/>
            <person name="McLaughlin D.J."/>
            <person name="Morgenstern I."/>
            <person name="Morin E."/>
            <person name="Murat C."/>
            <person name="Nagy L.G."/>
            <person name="Nolan M."/>
            <person name="Ohm R.A."/>
            <person name="Patyshakuliyeva A."/>
            <person name="Rokas A."/>
            <person name="Ruiz-Duenas F.J."/>
            <person name="Sabat G."/>
            <person name="Salamov A."/>
            <person name="Samejima M."/>
            <person name="Schmutz J."/>
            <person name="Slot J.C."/>
            <person name="St John F."/>
            <person name="Stenlid J."/>
            <person name="Sun H."/>
            <person name="Sun S."/>
            <person name="Syed K."/>
            <person name="Tsang A."/>
            <person name="Wiebenga A."/>
            <person name="Young D."/>
            <person name="Pisabarro A."/>
            <person name="Eastwood D.C."/>
            <person name="Martin F."/>
            <person name="Cullen D."/>
            <person name="Grigoriev I.V."/>
            <person name="Hibbett D.S."/>
        </authorList>
    </citation>
    <scope>NUCLEOTIDE SEQUENCE [LARGE SCALE GENOMIC DNA]</scope>
    <source>
        <strain evidence="9 10">DJM-731 SS1</strain>
    </source>
</reference>
<evidence type="ECO:0000259" key="8">
    <source>
        <dbReference type="PROSITE" id="PS50046"/>
    </source>
</evidence>
<dbReference type="InterPro" id="IPR024789">
    <property type="entry name" value="APC4"/>
</dbReference>
<organism evidence="9 10">
    <name type="scientific">Dacryopinax primogenitus (strain DJM 731)</name>
    <name type="common">Brown rot fungus</name>
    <dbReference type="NCBI Taxonomy" id="1858805"/>
    <lineage>
        <taxon>Eukaryota</taxon>
        <taxon>Fungi</taxon>
        <taxon>Dikarya</taxon>
        <taxon>Basidiomycota</taxon>
        <taxon>Agaricomycotina</taxon>
        <taxon>Dacrymycetes</taxon>
        <taxon>Dacrymycetales</taxon>
        <taxon>Dacrymycetaceae</taxon>
        <taxon>Dacryopinax</taxon>
    </lineage>
</organism>
<dbReference type="InterPro" id="IPR011044">
    <property type="entry name" value="Quino_amine_DH_bsu"/>
</dbReference>
<keyword evidence="2" id="KW-0132">Cell division</keyword>
<keyword evidence="10" id="KW-1185">Reference proteome</keyword>
<evidence type="ECO:0000256" key="5">
    <source>
        <dbReference type="ARBA" id="ARBA00023306"/>
    </source>
</evidence>
<dbReference type="PANTHER" id="PTHR13260">
    <property type="entry name" value="ANAPHASE PROMOTING COMPLEX SUBUNIT 4 APC4"/>
    <property type="match status" value="1"/>
</dbReference>
<dbReference type="PANTHER" id="PTHR13260:SF0">
    <property type="entry name" value="ANAPHASE-PROMOTING COMPLEX SUBUNIT 4"/>
    <property type="match status" value="1"/>
</dbReference>
<dbReference type="OrthoDB" id="10259843at2759"/>
<keyword evidence="3" id="KW-0498">Mitosis</keyword>
<keyword evidence="4" id="KW-0833">Ubl conjugation pathway</keyword>
<dbReference type="InterPro" id="IPR024977">
    <property type="entry name" value="Apc4-like_WD40_dom"/>
</dbReference>
<evidence type="ECO:0000313" key="9">
    <source>
        <dbReference type="EMBL" id="EJU02027.1"/>
    </source>
</evidence>
<gene>
    <name evidence="9" type="ORF">DACRYDRAFT_116412</name>
</gene>
<dbReference type="GeneID" id="63685259"/>
<dbReference type="Proteomes" id="UP000030653">
    <property type="component" value="Unassembled WGS sequence"/>
</dbReference>
<feature type="coiled-coil region" evidence="6">
    <location>
        <begin position="797"/>
        <end position="866"/>
    </location>
</feature>
<dbReference type="InterPro" id="IPR016132">
    <property type="entry name" value="Phyto_chromo_attachment"/>
</dbReference>
<dbReference type="InterPro" id="IPR024790">
    <property type="entry name" value="APC4_long_dom"/>
</dbReference>
<dbReference type="Pfam" id="PF12896">
    <property type="entry name" value="ANAPC4"/>
    <property type="match status" value="1"/>
</dbReference>
<feature type="domain" description="Phytochrome chromophore attachment site" evidence="8">
    <location>
        <begin position="558"/>
        <end position="612"/>
    </location>
</feature>
<dbReference type="GO" id="GO:0031145">
    <property type="term" value="P:anaphase-promoting complex-dependent catabolic process"/>
    <property type="evidence" value="ECO:0007669"/>
    <property type="project" value="InterPro"/>
</dbReference>
<evidence type="ECO:0000256" key="7">
    <source>
        <dbReference type="SAM" id="MobiDB-lite"/>
    </source>
</evidence>
<accession>M5G829</accession>
<feature type="compositionally biased region" description="Low complexity" evidence="7">
    <location>
        <begin position="979"/>
        <end position="995"/>
    </location>
</feature>
<dbReference type="AlphaFoldDB" id="M5G829"/>
<feature type="compositionally biased region" description="Low complexity" evidence="7">
    <location>
        <begin position="1036"/>
        <end position="1046"/>
    </location>
</feature>
<evidence type="ECO:0000256" key="3">
    <source>
        <dbReference type="ARBA" id="ARBA00022776"/>
    </source>
</evidence>
<dbReference type="PROSITE" id="PS50046">
    <property type="entry name" value="PHYTOCHROME_2"/>
    <property type="match status" value="1"/>
</dbReference>
<evidence type="ECO:0000256" key="1">
    <source>
        <dbReference type="ARBA" id="ARBA00016067"/>
    </source>
</evidence>
<sequence>MSVPSPALRTFTSLSSFSLSSKARLPKNAFCPTKDLLVLVSEHEGTDRVSLWKATGSKVWDLSLGKQDRFTELAWSPDGNLLMVAREPARLTLHSVHDGHEITSLVVPFDQTPDPTGKGKRPERSTPSKLKNVWWLEKEEYGQDEGSPLRRRSVPKKEDPVLGSAQNLLRTMPYLTPVKEIKADSIFSLSKDKTASQDSSLPPHLLAFPSLLVDPLDASIQPQRTQDTPSSRLKDDEAIRSGANDGSVLVVSDENGALHFFLNGTYPLGYFNLGADCEPCNIHLMSESMVMVSFRRGRGSSDEEPPYVGAASLSLPLLPTRALRTTAAISSLLREILVIMQQAVDEMAKAWMGAEGLEGAKDLGVRWYQTLEKKGEGKTNAMFELVTLLCTGRPRPSMVEFLGLLTERAWESWNSTVQNAFKLMERNIAERIVPACERCVVLLEELKGWCTWEESYADFGVPKAEVEDCISAVLRMLELSHALATHILEERWSFDGLMIWLQAQRLSIQEGQAQPEHPMHDPLQVAEYLQTGLLRSGVDEWFIGPAPTTTPTEQAASATNKTLDSALSEARQALKQPRERVYRMHRSPVGSGANEMADLGAKPVTDADYPPSRTLAERVVLSMDRNIVALGSEVGQMCQHICVKAAGAAGRTADVVQHWATARADDLVSAETYYKEFWVTGLDETRVQYVALRIVDAHQGPEDGSGYNPSLCVLKLEYDRGSGAPIRSSAALLDIQLSELDQESQKASGDPTIQKGCLWDLLDYEFFDEVNLVLIVRRRRCEKETIPRQLDPDLDTLEDREAMIKNLKDEKTGMARESQGLRDENTRLQGKIEVFQATMKENDKLVKMLEKQLQAAQTQQQQQAHAQQQSSQSLGFEYGGLYAAPTGILYANQAPNSSFSGMPSLTMPIHNMSADFASNANGPSPPRGPHHISASTFGTPTTGMRITTIAPSVAEQAQASQSFHAYTDNGSRFEVNNHASGSAGISSDSASSEANGGTGMTNSPIEAAATVQTMPPGTDGISSQSTGANQYSFPTAQQHHQQAQNQGMSYPSSDYPYAHSTYSQPSQRLQSEHQQDIKPPTPAQPFRSAQAINSLNNMNLDPAMSETVALLKAQAFGKARRRRNLSGYDESSTTSATALDIRKRPRFEDDDV</sequence>
<evidence type="ECO:0000256" key="4">
    <source>
        <dbReference type="ARBA" id="ARBA00022786"/>
    </source>
</evidence>
<dbReference type="SUPFAM" id="SSF50969">
    <property type="entry name" value="YVTN repeat-like/Quinoprotein amine dehydrogenase"/>
    <property type="match status" value="1"/>
</dbReference>